<dbReference type="KEGG" id="vih:AB0763_04285"/>
<dbReference type="Pfam" id="PF12069">
    <property type="entry name" value="DUF3549"/>
    <property type="match status" value="1"/>
</dbReference>
<evidence type="ECO:0000313" key="1">
    <source>
        <dbReference type="EMBL" id="XDK25866.1"/>
    </source>
</evidence>
<accession>A0AB39HHV2</accession>
<dbReference type="InterPro" id="IPR021936">
    <property type="entry name" value="DUF3549"/>
</dbReference>
<dbReference type="EMBL" id="CP162601">
    <property type="protein sequence ID" value="XDK25866.1"/>
    <property type="molecule type" value="Genomic_DNA"/>
</dbReference>
<proteinExistence type="predicted"/>
<protein>
    <submittedName>
        <fullName evidence="1">DUF3549 family protein</fullName>
    </submittedName>
</protein>
<dbReference type="AlphaFoldDB" id="A0AB39HHV2"/>
<dbReference type="RefSeq" id="WP_306101475.1">
    <property type="nucleotide sequence ID" value="NZ_CP162601.1"/>
</dbReference>
<reference evidence="1" key="1">
    <citation type="submission" date="2024-07" db="EMBL/GenBank/DDBJ databases">
        <title>Genome Analysis of a Potential Novel Vibrio Species Secreting pH- and Thermo-stable Alginate Lyase and its Application in Producing Alginate Oligosaccharides.</title>
        <authorList>
            <person name="Huang H."/>
            <person name="Bao K."/>
        </authorList>
    </citation>
    <scope>NUCLEOTIDE SEQUENCE</scope>
    <source>
        <strain evidence="1">HB236076</strain>
    </source>
</reference>
<organism evidence="1">
    <name type="scientific">Vibrio sp. HB236076</name>
    <dbReference type="NCBI Taxonomy" id="3232307"/>
    <lineage>
        <taxon>Bacteria</taxon>
        <taxon>Pseudomonadati</taxon>
        <taxon>Pseudomonadota</taxon>
        <taxon>Gammaproteobacteria</taxon>
        <taxon>Vibrionales</taxon>
        <taxon>Vibrionaceae</taxon>
        <taxon>Vibrio</taxon>
    </lineage>
</organism>
<gene>
    <name evidence="1" type="ORF">AB0763_04285</name>
</gene>
<name>A0AB39HHV2_9VIBR</name>
<sequence length="345" mass="39012">MNAINTLSQLVTQSGCQYQVYDLGRRVTPITCQDFENIEQGRQAYPYPVQKRAQFALAYWNQEQQPWIWFLTFPLDERGLLNAADIGQYLQYIVQAIGHNLAAPLSEEQQEHLANNPYNFKPKEDKLAVFNSQLSVQLALPASQFYAPTQAYFRSPSALSNWQHLGLQGISDYCCRLNEDNNLVHLIDALPQLPLSPLYALLGMVEHLTPPKALLNALEQRLYQQAQAPDADIFLISALLRAVSGAAKSQQQAVLSWLWANPHLCHKEVLIAVAGRNWHWLDNPIDSEAFLLQLAKRQDQALFNQLFADLVMLPQLRQVILPLLHSQPSAELAQALLQLQQATRG</sequence>